<evidence type="ECO:0000256" key="1">
    <source>
        <dbReference type="ARBA" id="ARBA00004496"/>
    </source>
</evidence>
<sequence length="287" mass="30705">MTSYSDDDIDIDNMDFLPDDFPPSASALPQSAPPSAAYVQDAAEDMEQDSFIRPLHSGLPNQPTPAIPHHLAANLKQEMKRWLCLYPIYFDAAVSSRRGRRVPASIAFERPTVWHIAKALERLRFPGIVESEKTHPADPLNPGRVRTLIWDKDSRTYVSLTVANRRQLFKKIAQLLPDVQDDVDALLADRARQQQRELEAMQAQFAKMGMGGLPMPSLPGLPGMPGMPGMDAFAGLLGGSDATAADSTTPGPSSDAATSSVKSGAGAGKAKGKAKSGGASGGKKGKK</sequence>
<dbReference type="InterPro" id="IPR036521">
    <property type="entry name" value="SRP19-like_sf"/>
</dbReference>
<keyword evidence="2" id="KW-0963">Cytoplasm</keyword>
<dbReference type="Pfam" id="PF01922">
    <property type="entry name" value="SRP19"/>
    <property type="match status" value="1"/>
</dbReference>
<dbReference type="PANTHER" id="PTHR17453:SF0">
    <property type="entry name" value="SIGNAL RECOGNITION PARTICLE 19 KDA PROTEIN"/>
    <property type="match status" value="1"/>
</dbReference>
<dbReference type="STRING" id="765915.A0A1Y2H3N0"/>
<dbReference type="GO" id="GO:0005786">
    <property type="term" value="C:signal recognition particle, endoplasmic reticulum targeting"/>
    <property type="evidence" value="ECO:0007669"/>
    <property type="project" value="UniProtKB-KW"/>
</dbReference>
<dbReference type="Proteomes" id="UP000193411">
    <property type="component" value="Unassembled WGS sequence"/>
</dbReference>
<evidence type="ECO:0000256" key="2">
    <source>
        <dbReference type="ARBA" id="ARBA00022490"/>
    </source>
</evidence>
<comment type="subcellular location">
    <subcellularLocation>
        <location evidence="1">Cytoplasm</location>
    </subcellularLocation>
</comment>
<protein>
    <submittedName>
        <fullName evidence="6">Signal recognition particle, SRP19 subunit</fullName>
    </submittedName>
</protein>
<evidence type="ECO:0000256" key="3">
    <source>
        <dbReference type="ARBA" id="ARBA00023135"/>
    </source>
</evidence>
<name>A0A1Y2H3N0_9FUNG</name>
<dbReference type="EMBL" id="MCFL01000314">
    <property type="protein sequence ID" value="ORZ29170.1"/>
    <property type="molecule type" value="Genomic_DNA"/>
</dbReference>
<evidence type="ECO:0000256" key="4">
    <source>
        <dbReference type="ARBA" id="ARBA00023274"/>
    </source>
</evidence>
<proteinExistence type="predicted"/>
<evidence type="ECO:0000313" key="7">
    <source>
        <dbReference type="Proteomes" id="UP000193411"/>
    </source>
</evidence>
<dbReference type="InterPro" id="IPR002778">
    <property type="entry name" value="Signal_recog_particle_SRP19"/>
</dbReference>
<evidence type="ECO:0000256" key="5">
    <source>
        <dbReference type="SAM" id="MobiDB-lite"/>
    </source>
</evidence>
<dbReference type="PANTHER" id="PTHR17453">
    <property type="entry name" value="SIGNAL RECOGNITION PARTICLE 19 KD PROTEIN"/>
    <property type="match status" value="1"/>
</dbReference>
<keyword evidence="3" id="KW-0733">Signal recognition particle</keyword>
<dbReference type="GO" id="GO:0006617">
    <property type="term" value="P:SRP-dependent cotranslational protein targeting to membrane, signal sequence recognition"/>
    <property type="evidence" value="ECO:0007669"/>
    <property type="project" value="TreeGrafter"/>
</dbReference>
<dbReference type="OrthoDB" id="2190947at2759"/>
<dbReference type="AlphaFoldDB" id="A0A1Y2H3N0"/>
<keyword evidence="7" id="KW-1185">Reference proteome</keyword>
<evidence type="ECO:0000313" key="6">
    <source>
        <dbReference type="EMBL" id="ORZ29170.1"/>
    </source>
</evidence>
<reference evidence="6 7" key="1">
    <citation type="submission" date="2016-07" db="EMBL/GenBank/DDBJ databases">
        <title>Pervasive Adenine N6-methylation of Active Genes in Fungi.</title>
        <authorList>
            <consortium name="DOE Joint Genome Institute"/>
            <person name="Mondo S.J."/>
            <person name="Dannebaum R.O."/>
            <person name="Kuo R.C."/>
            <person name="Labutti K."/>
            <person name="Haridas S."/>
            <person name="Kuo A."/>
            <person name="Salamov A."/>
            <person name="Ahrendt S.R."/>
            <person name="Lipzen A."/>
            <person name="Sullivan W."/>
            <person name="Andreopoulos W.B."/>
            <person name="Clum A."/>
            <person name="Lindquist E."/>
            <person name="Daum C."/>
            <person name="Ramamoorthy G.K."/>
            <person name="Gryganskyi A."/>
            <person name="Culley D."/>
            <person name="Magnuson J.K."/>
            <person name="James T.Y."/>
            <person name="O'Malley M.A."/>
            <person name="Stajich J.E."/>
            <person name="Spatafora J.W."/>
            <person name="Visel A."/>
            <person name="Grigoriev I.V."/>
        </authorList>
    </citation>
    <scope>NUCLEOTIDE SEQUENCE [LARGE SCALE GENOMIC DNA]</scope>
    <source>
        <strain evidence="6 7">PL171</strain>
    </source>
</reference>
<comment type="caution">
    <text evidence="6">The sequence shown here is derived from an EMBL/GenBank/DDBJ whole genome shotgun (WGS) entry which is preliminary data.</text>
</comment>
<feature type="compositionally biased region" description="Acidic residues" evidence="5">
    <location>
        <begin position="1"/>
        <end position="13"/>
    </location>
</feature>
<feature type="compositionally biased region" description="Gly residues" evidence="5">
    <location>
        <begin position="278"/>
        <end position="287"/>
    </location>
</feature>
<organism evidence="6 7">
    <name type="scientific">Catenaria anguillulae PL171</name>
    <dbReference type="NCBI Taxonomy" id="765915"/>
    <lineage>
        <taxon>Eukaryota</taxon>
        <taxon>Fungi</taxon>
        <taxon>Fungi incertae sedis</taxon>
        <taxon>Blastocladiomycota</taxon>
        <taxon>Blastocladiomycetes</taxon>
        <taxon>Blastocladiales</taxon>
        <taxon>Catenariaceae</taxon>
        <taxon>Catenaria</taxon>
    </lineage>
</organism>
<dbReference type="Gene3D" id="3.30.56.30">
    <property type="entry name" value="Signal recognition particle, SRP19-like subunit"/>
    <property type="match status" value="1"/>
</dbReference>
<feature type="region of interest" description="Disordered" evidence="5">
    <location>
        <begin position="238"/>
        <end position="287"/>
    </location>
</feature>
<feature type="compositionally biased region" description="Polar residues" evidence="5">
    <location>
        <begin position="245"/>
        <end position="261"/>
    </location>
</feature>
<accession>A0A1Y2H3N0</accession>
<gene>
    <name evidence="6" type="ORF">BCR44DRAFT_1507601</name>
</gene>
<feature type="compositionally biased region" description="Low complexity" evidence="5">
    <location>
        <begin position="22"/>
        <end position="33"/>
    </location>
</feature>
<feature type="region of interest" description="Disordered" evidence="5">
    <location>
        <begin position="1"/>
        <end position="33"/>
    </location>
</feature>
<dbReference type="SUPFAM" id="SSF69695">
    <property type="entry name" value="SRP19"/>
    <property type="match status" value="1"/>
</dbReference>
<dbReference type="GO" id="GO:0008312">
    <property type="term" value="F:7S RNA binding"/>
    <property type="evidence" value="ECO:0007669"/>
    <property type="project" value="InterPro"/>
</dbReference>
<keyword evidence="4" id="KW-0687">Ribonucleoprotein</keyword>